<dbReference type="InterPro" id="IPR050204">
    <property type="entry name" value="AraC_XylS_family_regulators"/>
</dbReference>
<dbReference type="Pfam" id="PF12833">
    <property type="entry name" value="HTH_18"/>
    <property type="match status" value="1"/>
</dbReference>
<dbReference type="GeneID" id="83631934"/>
<protein>
    <recommendedName>
        <fullName evidence="4">HTH araC/xylS-type domain-containing protein</fullName>
    </recommendedName>
</protein>
<evidence type="ECO:0000313" key="6">
    <source>
        <dbReference type="EMBL" id="GLD29054.1"/>
    </source>
</evidence>
<dbReference type="GO" id="GO:0043565">
    <property type="term" value="F:sequence-specific DNA binding"/>
    <property type="evidence" value="ECO:0007669"/>
    <property type="project" value="InterPro"/>
</dbReference>
<dbReference type="Gene3D" id="1.10.10.60">
    <property type="entry name" value="Homeodomain-like"/>
    <property type="match status" value="1"/>
</dbReference>
<dbReference type="Proteomes" id="UP001165663">
    <property type="component" value="Unassembled WGS sequence"/>
</dbReference>
<dbReference type="InterPro" id="IPR018060">
    <property type="entry name" value="HTH_AraC"/>
</dbReference>
<dbReference type="InterPro" id="IPR009057">
    <property type="entry name" value="Homeodomain-like_sf"/>
</dbReference>
<gene>
    <name evidence="6" type="ORF">Mkiyose1413_09370</name>
    <name evidence="5" type="ORF">SRL2020028_41570</name>
</gene>
<dbReference type="GO" id="GO:0003700">
    <property type="term" value="F:DNA-binding transcription factor activity"/>
    <property type="evidence" value="ECO:0007669"/>
    <property type="project" value="InterPro"/>
</dbReference>
<proteinExistence type="predicted"/>
<accession>A0A9P3UVU3</accession>
<evidence type="ECO:0000259" key="4">
    <source>
        <dbReference type="PROSITE" id="PS01124"/>
    </source>
</evidence>
<evidence type="ECO:0000256" key="1">
    <source>
        <dbReference type="ARBA" id="ARBA00023015"/>
    </source>
</evidence>
<keyword evidence="1" id="KW-0805">Transcription regulation</keyword>
<dbReference type="AlphaFoldDB" id="A0A9P3UVU3"/>
<dbReference type="SMART" id="SM00342">
    <property type="entry name" value="HTH_ARAC"/>
    <property type="match status" value="1"/>
</dbReference>
<dbReference type="EMBL" id="BRZI01000003">
    <property type="protein sequence ID" value="GLD29054.1"/>
    <property type="molecule type" value="Genomic_DNA"/>
</dbReference>
<dbReference type="Proteomes" id="UP001064782">
    <property type="component" value="Unassembled WGS sequence"/>
</dbReference>
<evidence type="ECO:0000256" key="3">
    <source>
        <dbReference type="ARBA" id="ARBA00023163"/>
    </source>
</evidence>
<dbReference type="PROSITE" id="PS01124">
    <property type="entry name" value="HTH_ARAC_FAMILY_2"/>
    <property type="match status" value="1"/>
</dbReference>
<name>A0A9P3UVU3_9MYCO</name>
<dbReference type="PANTHER" id="PTHR46796">
    <property type="entry name" value="HTH-TYPE TRANSCRIPTIONAL ACTIVATOR RHAS-RELATED"/>
    <property type="match status" value="1"/>
</dbReference>
<keyword evidence="2" id="KW-0238">DNA-binding</keyword>
<reference evidence="6" key="1">
    <citation type="submission" date="2022-08" db="EMBL/GenBank/DDBJ databases">
        <title>Mycobacterium kiyosense sp. nov., scotochromogenic slow-glowing species isolated from respiratory specimens.</title>
        <authorList>
            <person name="Fukano H."/>
            <person name="Kazumi Y."/>
            <person name="Sakagami N."/>
            <person name="Ato M."/>
            <person name="Mitarai S."/>
            <person name="Hoshino Y."/>
        </authorList>
    </citation>
    <scope>NUCLEOTIDE SEQUENCE</scope>
    <source>
        <strain evidence="6">1413</strain>
        <strain evidence="5">SRL2020-028</strain>
    </source>
</reference>
<keyword evidence="3" id="KW-0804">Transcription</keyword>
<dbReference type="RefSeq" id="WP_236981323.1">
    <property type="nucleotide sequence ID" value="NZ_BRXE01000065.1"/>
</dbReference>
<evidence type="ECO:0000313" key="7">
    <source>
        <dbReference type="Proteomes" id="UP001064782"/>
    </source>
</evidence>
<dbReference type="SUPFAM" id="SSF46689">
    <property type="entry name" value="Homeodomain-like"/>
    <property type="match status" value="1"/>
</dbReference>
<dbReference type="EMBL" id="BRXE01000065">
    <property type="protein sequence ID" value="GLB84901.1"/>
    <property type="molecule type" value="Genomic_DNA"/>
</dbReference>
<organism evidence="6 7">
    <name type="scientific">Mycobacterium kiyosense</name>
    <dbReference type="NCBI Taxonomy" id="2871094"/>
    <lineage>
        <taxon>Bacteria</taxon>
        <taxon>Bacillati</taxon>
        <taxon>Actinomycetota</taxon>
        <taxon>Actinomycetes</taxon>
        <taxon>Mycobacteriales</taxon>
        <taxon>Mycobacteriaceae</taxon>
        <taxon>Mycobacterium</taxon>
    </lineage>
</organism>
<evidence type="ECO:0000313" key="5">
    <source>
        <dbReference type="EMBL" id="GLB84901.1"/>
    </source>
</evidence>
<comment type="caution">
    <text evidence="6">The sequence shown here is derived from an EMBL/GenBank/DDBJ whole genome shotgun (WGS) entry which is preliminary data.</text>
</comment>
<keyword evidence="7" id="KW-1185">Reference proteome</keyword>
<evidence type="ECO:0000256" key="2">
    <source>
        <dbReference type="ARBA" id="ARBA00023125"/>
    </source>
</evidence>
<sequence>MQVRDLGTGRLMVSGEFSDLAVHHHPAVQVTLGRTGPLTITTDGVASHRCRLAVVGSGARHAVRSEAGSGAVTVYFGLQTPQGAELNELSRTLGRPRGIWLVPDGVELATATIGLATHADPRAATDFLVAELCRRAEPDGRMPSVHPQLRQAIEVVANRVPDHVDVASVAGAVALSPDYLGRLCRQQAGVSLSAAIRWQRLVTAVTQLADGVSVTDAAHRAGFADGSHATRVCREMTGAAPRDFAQAIRAAI</sequence>
<feature type="domain" description="HTH araC/xylS-type" evidence="4">
    <location>
        <begin position="150"/>
        <end position="247"/>
    </location>
</feature>